<dbReference type="AlphaFoldDB" id="A0A8J6IN31"/>
<dbReference type="Proteomes" id="UP000597668">
    <property type="component" value="Unassembled WGS sequence"/>
</dbReference>
<dbReference type="NCBIfam" id="NF033436">
    <property type="entry name" value="SpoVM_broad"/>
    <property type="match status" value="1"/>
</dbReference>
<organism evidence="1 2">
    <name type="scientific">Neobittarella massiliensis</name>
    <name type="common">ex Bilen et al. 2018</name>
    <dbReference type="NCBI Taxonomy" id="2041842"/>
    <lineage>
        <taxon>Bacteria</taxon>
        <taxon>Bacillati</taxon>
        <taxon>Bacillota</taxon>
        <taxon>Clostridia</taxon>
        <taxon>Eubacteriales</taxon>
        <taxon>Oscillospiraceae</taxon>
        <taxon>Neobittarella (ex Bilen et al. 2018)</taxon>
    </lineage>
</organism>
<reference evidence="1" key="1">
    <citation type="submission" date="2020-08" db="EMBL/GenBank/DDBJ databases">
        <authorList>
            <person name="Liu C."/>
            <person name="Sun Q."/>
        </authorList>
    </citation>
    <scope>NUCLEOTIDE SEQUENCE</scope>
    <source>
        <strain evidence="1">NSJ-65</strain>
    </source>
</reference>
<protein>
    <submittedName>
        <fullName evidence="1">Stage V sporulation protein SpoVM</fullName>
    </submittedName>
</protein>
<accession>A0A8J6IN31</accession>
<dbReference type="RefSeq" id="WP_105203720.1">
    <property type="nucleotide sequence ID" value="NZ_JACOGI010000001.1"/>
</dbReference>
<keyword evidence="2" id="KW-1185">Reference proteome</keyword>
<evidence type="ECO:0000313" key="2">
    <source>
        <dbReference type="Proteomes" id="UP000597668"/>
    </source>
</evidence>
<dbReference type="EMBL" id="JACOGI010000001">
    <property type="protein sequence ID" value="MBC3515572.1"/>
    <property type="molecule type" value="Genomic_DNA"/>
</dbReference>
<proteinExistence type="predicted"/>
<evidence type="ECO:0000313" key="1">
    <source>
        <dbReference type="EMBL" id="MBC3515572.1"/>
    </source>
</evidence>
<name>A0A8J6IN31_9FIRM</name>
<sequence length="27" mass="3191">MQVVVIKSSKFMSGILKKIFKIKDEHR</sequence>
<gene>
    <name evidence="1" type="primary">spoVM</name>
    <name evidence="1" type="ORF">H8K20_04050</name>
</gene>
<comment type="caution">
    <text evidence="1">The sequence shown here is derived from an EMBL/GenBank/DDBJ whole genome shotgun (WGS) entry which is preliminary data.</text>
</comment>